<evidence type="ECO:0000256" key="6">
    <source>
        <dbReference type="ARBA" id="ARBA00022723"/>
    </source>
</evidence>
<dbReference type="NCBIfam" id="TIGR01488">
    <property type="entry name" value="HAD-SF-IB"/>
    <property type="match status" value="1"/>
</dbReference>
<feature type="domain" description="ACT" evidence="14">
    <location>
        <begin position="29"/>
        <end position="104"/>
    </location>
</feature>
<dbReference type="PANTHER" id="PTHR43344">
    <property type="entry name" value="PHOSPHOSERINE PHOSPHATASE"/>
    <property type="match status" value="1"/>
</dbReference>
<proteinExistence type="inferred from homology"/>
<evidence type="ECO:0000256" key="12">
    <source>
        <dbReference type="ARBA" id="ARBA00048523"/>
    </source>
</evidence>
<evidence type="ECO:0000256" key="3">
    <source>
        <dbReference type="ARBA" id="ARBA00009184"/>
    </source>
</evidence>
<dbReference type="Gene3D" id="3.40.50.1000">
    <property type="entry name" value="HAD superfamily/HAD-like"/>
    <property type="match status" value="1"/>
</dbReference>
<accession>A0A2N3VFD5</accession>
<reference evidence="15 16" key="1">
    <citation type="submission" date="2017-12" db="EMBL/GenBank/DDBJ databases">
        <title>Sequencing the genomes of 1000 Actinobacteria strains.</title>
        <authorList>
            <person name="Klenk H.-P."/>
        </authorList>
    </citation>
    <scope>NUCLEOTIDE SEQUENCE [LARGE SCALE GENOMIC DNA]</scope>
    <source>
        <strain evidence="15 16">DSM 44489</strain>
    </source>
</reference>
<organism evidence="15 16">
    <name type="scientific">Nocardia fluminea</name>
    <dbReference type="NCBI Taxonomy" id="134984"/>
    <lineage>
        <taxon>Bacteria</taxon>
        <taxon>Bacillati</taxon>
        <taxon>Actinomycetota</taxon>
        <taxon>Actinomycetes</taxon>
        <taxon>Mycobacteriales</taxon>
        <taxon>Nocardiaceae</taxon>
        <taxon>Nocardia</taxon>
    </lineage>
</organism>
<dbReference type="SUPFAM" id="SSF56784">
    <property type="entry name" value="HAD-like"/>
    <property type="match status" value="1"/>
</dbReference>
<evidence type="ECO:0000256" key="11">
    <source>
        <dbReference type="ARBA" id="ARBA00048138"/>
    </source>
</evidence>
<comment type="catalytic activity">
    <reaction evidence="12">
        <text>O-phospho-D-serine + H2O = D-serine + phosphate</text>
        <dbReference type="Rhea" id="RHEA:24873"/>
        <dbReference type="ChEBI" id="CHEBI:15377"/>
        <dbReference type="ChEBI" id="CHEBI:35247"/>
        <dbReference type="ChEBI" id="CHEBI:43474"/>
        <dbReference type="ChEBI" id="CHEBI:58680"/>
        <dbReference type="EC" id="3.1.3.3"/>
    </reaction>
</comment>
<comment type="similarity">
    <text evidence="3">Belongs to the HAD-like hydrolase superfamily. SerB family.</text>
</comment>
<dbReference type="GO" id="GO:0000287">
    <property type="term" value="F:magnesium ion binding"/>
    <property type="evidence" value="ECO:0007669"/>
    <property type="project" value="TreeGrafter"/>
</dbReference>
<dbReference type="Pfam" id="PF21086">
    <property type="entry name" value="ACT_PSP_2"/>
    <property type="match status" value="1"/>
</dbReference>
<sequence length="429" mass="45804">MHLLKNQQVHTLFVGYRTEQIDLADTTVLVTVTGPDRPGVTSVLLATLSRHQVSLLDVEQVVIRGRLTLGVLVSCPNDPEALQDELEEAMNTVGMQVDVSVDAQIGKPPMSTHAVVVLGAPVTAKAFSAISRELAARGANIDSIRGIADYPVVGMELMVTATDTSPEGDASLRTALAEVAVAEQVDTAVERAGLARRAKRLIVFDVDSTLITGEVIEMLAAHAGVEDQVREVTEAAMRGEIDFAESLRQRVATLEGLDESVIEEVADRIELTPGARTTIRTLRRLGFRCGVVSGGFRQVIEPLAHELELDFVQANTLEIIDGKLTGRVVGEIVDRAFKATALRKFAAEAGVPMEQTVAVGDGANDIDMLNAAGLGVAFNAKPALREVADTALSHPYLDAVLFILGVTRDEVEAADARDGGVRRVPLLGR</sequence>
<keyword evidence="8" id="KW-0460">Magnesium</keyword>
<comment type="catalytic activity">
    <reaction evidence="11">
        <text>O-phospho-L-serine + H2O = L-serine + phosphate</text>
        <dbReference type="Rhea" id="RHEA:21208"/>
        <dbReference type="ChEBI" id="CHEBI:15377"/>
        <dbReference type="ChEBI" id="CHEBI:33384"/>
        <dbReference type="ChEBI" id="CHEBI:43474"/>
        <dbReference type="ChEBI" id="CHEBI:57524"/>
        <dbReference type="EC" id="3.1.3.3"/>
    </reaction>
</comment>
<keyword evidence="5" id="KW-0028">Amino-acid biosynthesis</keyword>
<evidence type="ECO:0000256" key="8">
    <source>
        <dbReference type="ARBA" id="ARBA00022842"/>
    </source>
</evidence>
<dbReference type="Proteomes" id="UP000233766">
    <property type="component" value="Unassembled WGS sequence"/>
</dbReference>
<dbReference type="FunFam" id="3.40.50.1000:FF:000041">
    <property type="entry name" value="Phosphoserine phosphatase SerB"/>
    <property type="match status" value="1"/>
</dbReference>
<dbReference type="SUPFAM" id="SSF55021">
    <property type="entry name" value="ACT-like"/>
    <property type="match status" value="1"/>
</dbReference>
<dbReference type="CDD" id="cd04870">
    <property type="entry name" value="ACT_PSP_1"/>
    <property type="match status" value="1"/>
</dbReference>
<evidence type="ECO:0000256" key="2">
    <source>
        <dbReference type="ARBA" id="ARBA00005135"/>
    </source>
</evidence>
<evidence type="ECO:0000256" key="10">
    <source>
        <dbReference type="ARBA" id="ARBA00031693"/>
    </source>
</evidence>
<dbReference type="PROSITE" id="PS51671">
    <property type="entry name" value="ACT"/>
    <property type="match status" value="1"/>
</dbReference>
<dbReference type="AlphaFoldDB" id="A0A2N3VFD5"/>
<name>A0A2N3VFD5_9NOCA</name>
<feature type="active site" description="Proton donor" evidence="13">
    <location>
        <position position="207"/>
    </location>
</feature>
<evidence type="ECO:0000259" key="14">
    <source>
        <dbReference type="PROSITE" id="PS51671"/>
    </source>
</evidence>
<dbReference type="SFLD" id="SFLDG01137">
    <property type="entry name" value="C1.6.1:_Phosphoserine_Phosphat"/>
    <property type="match status" value="1"/>
</dbReference>
<evidence type="ECO:0000313" key="16">
    <source>
        <dbReference type="Proteomes" id="UP000233766"/>
    </source>
</evidence>
<dbReference type="InterPro" id="IPR045865">
    <property type="entry name" value="ACT-like_dom_sf"/>
</dbReference>
<dbReference type="InterPro" id="IPR050582">
    <property type="entry name" value="HAD-like_SerB"/>
</dbReference>
<dbReference type="SFLD" id="SFLDS00003">
    <property type="entry name" value="Haloacid_Dehalogenase"/>
    <property type="match status" value="1"/>
</dbReference>
<comment type="pathway">
    <text evidence="2">Amino-acid biosynthesis; L-serine biosynthesis; L-serine from 3-phospho-D-glycerate: step 3/3.</text>
</comment>
<dbReference type="UniPathway" id="UPA00135">
    <property type="reaction ID" value="UER00198"/>
</dbReference>
<dbReference type="GO" id="GO:0036424">
    <property type="term" value="F:L-phosphoserine phosphatase activity"/>
    <property type="evidence" value="ECO:0007669"/>
    <property type="project" value="InterPro"/>
</dbReference>
<evidence type="ECO:0000256" key="1">
    <source>
        <dbReference type="ARBA" id="ARBA00001946"/>
    </source>
</evidence>
<dbReference type="Pfam" id="PF13740">
    <property type="entry name" value="ACT_6"/>
    <property type="match status" value="1"/>
</dbReference>
<protein>
    <recommendedName>
        <fullName evidence="4">phosphoserine phosphatase</fullName>
        <ecNumber evidence="4">3.1.3.3</ecNumber>
    </recommendedName>
    <alternativeName>
        <fullName evidence="10">O-phosphoserine phosphohydrolase</fullName>
    </alternativeName>
</protein>
<dbReference type="SFLD" id="SFLDG01136">
    <property type="entry name" value="C1.6:_Phosphoserine_Phosphatas"/>
    <property type="match status" value="1"/>
</dbReference>
<dbReference type="GO" id="GO:0005737">
    <property type="term" value="C:cytoplasm"/>
    <property type="evidence" value="ECO:0007669"/>
    <property type="project" value="TreeGrafter"/>
</dbReference>
<keyword evidence="9" id="KW-0718">Serine biosynthesis</keyword>
<keyword evidence="6" id="KW-0479">Metal-binding</keyword>
<dbReference type="NCBIfam" id="TIGR00338">
    <property type="entry name" value="serB"/>
    <property type="match status" value="1"/>
</dbReference>
<dbReference type="InterPro" id="IPR023214">
    <property type="entry name" value="HAD_sf"/>
</dbReference>
<dbReference type="Gene3D" id="3.30.70.260">
    <property type="match status" value="2"/>
</dbReference>
<dbReference type="Pfam" id="PF00702">
    <property type="entry name" value="Hydrolase"/>
    <property type="match status" value="1"/>
</dbReference>
<keyword evidence="7" id="KW-0378">Hydrolase</keyword>
<evidence type="ECO:0000256" key="9">
    <source>
        <dbReference type="ARBA" id="ARBA00023299"/>
    </source>
</evidence>
<dbReference type="InterPro" id="IPR002912">
    <property type="entry name" value="ACT_dom"/>
</dbReference>
<gene>
    <name evidence="15" type="ORF">ATK86_4729</name>
</gene>
<dbReference type="CDD" id="cd07500">
    <property type="entry name" value="HAD_PSP"/>
    <property type="match status" value="1"/>
</dbReference>
<evidence type="ECO:0000313" key="15">
    <source>
        <dbReference type="EMBL" id="PKV80306.1"/>
    </source>
</evidence>
<keyword evidence="16" id="KW-1185">Reference proteome</keyword>
<evidence type="ECO:0000256" key="7">
    <source>
        <dbReference type="ARBA" id="ARBA00022801"/>
    </source>
</evidence>
<dbReference type="PANTHER" id="PTHR43344:SF2">
    <property type="entry name" value="PHOSPHOSERINE PHOSPHATASE"/>
    <property type="match status" value="1"/>
</dbReference>
<dbReference type="GO" id="GO:0006564">
    <property type="term" value="P:L-serine biosynthetic process"/>
    <property type="evidence" value="ECO:0007669"/>
    <property type="project" value="UniProtKB-KW"/>
</dbReference>
<comment type="caution">
    <text evidence="15">The sequence shown here is derived from an EMBL/GenBank/DDBJ whole genome shotgun (WGS) entry which is preliminary data.</text>
</comment>
<comment type="cofactor">
    <cofactor evidence="1">
        <name>Mg(2+)</name>
        <dbReference type="ChEBI" id="CHEBI:18420"/>
    </cofactor>
</comment>
<feature type="active site" description="Nucleophile" evidence="13">
    <location>
        <position position="205"/>
    </location>
</feature>
<evidence type="ECO:0000256" key="4">
    <source>
        <dbReference type="ARBA" id="ARBA00012640"/>
    </source>
</evidence>
<evidence type="ECO:0000256" key="5">
    <source>
        <dbReference type="ARBA" id="ARBA00022605"/>
    </source>
</evidence>
<dbReference type="SFLD" id="SFLDF00029">
    <property type="entry name" value="phosphoserine_phosphatase"/>
    <property type="match status" value="1"/>
</dbReference>
<dbReference type="InterPro" id="IPR049148">
    <property type="entry name" value="PSP_ACT"/>
</dbReference>
<dbReference type="InterPro" id="IPR036412">
    <property type="entry name" value="HAD-like_sf"/>
</dbReference>
<dbReference type="EC" id="3.1.3.3" evidence="4"/>
<dbReference type="EMBL" id="PJMW01000002">
    <property type="protein sequence ID" value="PKV80306.1"/>
    <property type="molecule type" value="Genomic_DNA"/>
</dbReference>
<evidence type="ECO:0000256" key="13">
    <source>
        <dbReference type="PIRSR" id="PIRSR604469-1"/>
    </source>
</evidence>
<dbReference type="InterPro" id="IPR004469">
    <property type="entry name" value="PSP"/>
</dbReference>